<evidence type="ECO:0000256" key="1">
    <source>
        <dbReference type="SAM" id="MobiDB-lite"/>
    </source>
</evidence>
<reference evidence="4" key="1">
    <citation type="journal article" date="2019" name="Int. J. Syst. Evol. Microbiol.">
        <title>The Global Catalogue of Microorganisms (GCM) 10K type strain sequencing project: providing services to taxonomists for standard genome sequencing and annotation.</title>
        <authorList>
            <consortium name="The Broad Institute Genomics Platform"/>
            <consortium name="The Broad Institute Genome Sequencing Center for Infectious Disease"/>
            <person name="Wu L."/>
            <person name="Ma J."/>
        </authorList>
    </citation>
    <scope>NUCLEOTIDE SEQUENCE [LARGE SCALE GENOMIC DNA]</scope>
    <source>
        <strain evidence="4">WYCCWR 12678</strain>
    </source>
</reference>
<feature type="domain" description="Hemerythrin-like" evidence="2">
    <location>
        <begin position="25"/>
        <end position="120"/>
    </location>
</feature>
<evidence type="ECO:0000313" key="3">
    <source>
        <dbReference type="EMBL" id="MFC4766000.1"/>
    </source>
</evidence>
<gene>
    <name evidence="3" type="ORF">ACFO8Q_01095</name>
</gene>
<dbReference type="Proteomes" id="UP001596002">
    <property type="component" value="Unassembled WGS sequence"/>
</dbReference>
<proteinExistence type="predicted"/>
<dbReference type="Gene3D" id="1.20.120.520">
    <property type="entry name" value="nmb1532 protein domain like"/>
    <property type="match status" value="1"/>
</dbReference>
<dbReference type="Pfam" id="PF01814">
    <property type="entry name" value="Hemerythrin"/>
    <property type="match status" value="1"/>
</dbReference>
<feature type="region of interest" description="Disordered" evidence="1">
    <location>
        <begin position="1"/>
        <end position="23"/>
    </location>
</feature>
<feature type="compositionally biased region" description="Basic and acidic residues" evidence="1">
    <location>
        <begin position="7"/>
        <end position="23"/>
    </location>
</feature>
<comment type="caution">
    <text evidence="3">The sequence shown here is derived from an EMBL/GenBank/DDBJ whole genome shotgun (WGS) entry which is preliminary data.</text>
</comment>
<dbReference type="RefSeq" id="WP_380023639.1">
    <property type="nucleotide sequence ID" value="NZ_JBHSHC010000008.1"/>
</dbReference>
<sequence length="164" mass="18915">MEPQAEGAERQKEMKMEKEMEVPPTEDLMREHGVLKRILLVYEDSVKRLVGEKPMDPYRVYPVIFNAAVVTRRFVEDYHQQLEEQYVFPVFLKEGEQVDLVRVLLEQHTAARQLTDLILMLPGFQTGITGGNGFNCLSFCPCISACMNPMRHGKTQFCFPLFAN</sequence>
<name>A0ABV9PW37_9BACL</name>
<organism evidence="3 4">
    <name type="scientific">Effusibacillus consociatus</name>
    <dbReference type="NCBI Taxonomy" id="1117041"/>
    <lineage>
        <taxon>Bacteria</taxon>
        <taxon>Bacillati</taxon>
        <taxon>Bacillota</taxon>
        <taxon>Bacilli</taxon>
        <taxon>Bacillales</taxon>
        <taxon>Alicyclobacillaceae</taxon>
        <taxon>Effusibacillus</taxon>
    </lineage>
</organism>
<protein>
    <submittedName>
        <fullName evidence="3">Hemerythrin domain-containing protein</fullName>
    </submittedName>
</protein>
<evidence type="ECO:0000259" key="2">
    <source>
        <dbReference type="Pfam" id="PF01814"/>
    </source>
</evidence>
<keyword evidence="4" id="KW-1185">Reference proteome</keyword>
<evidence type="ECO:0000313" key="4">
    <source>
        <dbReference type="Proteomes" id="UP001596002"/>
    </source>
</evidence>
<dbReference type="InterPro" id="IPR012312">
    <property type="entry name" value="Hemerythrin-like"/>
</dbReference>
<accession>A0ABV9PW37</accession>
<dbReference type="EMBL" id="JBHSHC010000008">
    <property type="protein sequence ID" value="MFC4766000.1"/>
    <property type="molecule type" value="Genomic_DNA"/>
</dbReference>